<proteinExistence type="predicted"/>
<evidence type="ECO:0000313" key="1">
    <source>
        <dbReference type="EMBL" id="MBX40671.1"/>
    </source>
</evidence>
<protein>
    <submittedName>
        <fullName evidence="1">Uncharacterized protein</fullName>
    </submittedName>
</protein>
<reference evidence="1" key="1">
    <citation type="submission" date="2018-02" db="EMBL/GenBank/DDBJ databases">
        <title>Rhizophora mucronata_Transcriptome.</title>
        <authorList>
            <person name="Meera S.P."/>
            <person name="Sreeshan A."/>
            <person name="Augustine A."/>
        </authorList>
    </citation>
    <scope>NUCLEOTIDE SEQUENCE</scope>
    <source>
        <tissue evidence="1">Leaf</tissue>
    </source>
</reference>
<sequence>MKKSERRKKRKGQRQAS</sequence>
<dbReference type="AlphaFoldDB" id="A0A2P2NDW6"/>
<name>A0A2P2NDW6_RHIMU</name>
<dbReference type="EMBL" id="GGEC01060187">
    <property type="protein sequence ID" value="MBX40671.1"/>
    <property type="molecule type" value="Transcribed_RNA"/>
</dbReference>
<organism evidence="1">
    <name type="scientific">Rhizophora mucronata</name>
    <name type="common">Asiatic mangrove</name>
    <dbReference type="NCBI Taxonomy" id="61149"/>
    <lineage>
        <taxon>Eukaryota</taxon>
        <taxon>Viridiplantae</taxon>
        <taxon>Streptophyta</taxon>
        <taxon>Embryophyta</taxon>
        <taxon>Tracheophyta</taxon>
        <taxon>Spermatophyta</taxon>
        <taxon>Magnoliopsida</taxon>
        <taxon>eudicotyledons</taxon>
        <taxon>Gunneridae</taxon>
        <taxon>Pentapetalae</taxon>
        <taxon>rosids</taxon>
        <taxon>fabids</taxon>
        <taxon>Malpighiales</taxon>
        <taxon>Rhizophoraceae</taxon>
        <taxon>Rhizophora</taxon>
    </lineage>
</organism>
<accession>A0A2P2NDW6</accession>